<comment type="cofactor">
    <cofactor evidence="1 6">
        <name>pyridoxal 5'-phosphate</name>
        <dbReference type="ChEBI" id="CHEBI:597326"/>
    </cofactor>
</comment>
<dbReference type="InterPro" id="IPR015422">
    <property type="entry name" value="PyrdxlP-dep_Trfase_small"/>
</dbReference>
<accession>A0A562B1T0</accession>
<evidence type="ECO:0000256" key="4">
    <source>
        <dbReference type="ARBA" id="ARBA00022679"/>
    </source>
</evidence>
<dbReference type="FunFam" id="3.40.640.10:FF:000033">
    <property type="entry name" value="Aspartate aminotransferase"/>
    <property type="match status" value="1"/>
</dbReference>
<organism evidence="8 9">
    <name type="scientific">Cupriavidus gilardii J11</name>
    <dbReference type="NCBI Taxonomy" id="936133"/>
    <lineage>
        <taxon>Bacteria</taxon>
        <taxon>Pseudomonadati</taxon>
        <taxon>Pseudomonadota</taxon>
        <taxon>Betaproteobacteria</taxon>
        <taxon>Burkholderiales</taxon>
        <taxon>Burkholderiaceae</taxon>
        <taxon>Cupriavidus</taxon>
    </lineage>
</organism>
<dbReference type="EC" id="2.6.1.-" evidence="6"/>
<feature type="domain" description="Aminotransferase class I/classII large" evidence="7">
    <location>
        <begin position="32"/>
        <end position="392"/>
    </location>
</feature>
<evidence type="ECO:0000256" key="1">
    <source>
        <dbReference type="ARBA" id="ARBA00001933"/>
    </source>
</evidence>
<evidence type="ECO:0000256" key="5">
    <source>
        <dbReference type="ARBA" id="ARBA00022898"/>
    </source>
</evidence>
<keyword evidence="5" id="KW-0663">Pyridoxal phosphate</keyword>
<dbReference type="PROSITE" id="PS00105">
    <property type="entry name" value="AA_TRANSFER_CLASS_1"/>
    <property type="match status" value="1"/>
</dbReference>
<dbReference type="Gene3D" id="3.90.1150.10">
    <property type="entry name" value="Aspartate Aminotransferase, domain 1"/>
    <property type="match status" value="1"/>
</dbReference>
<dbReference type="InterPro" id="IPR004839">
    <property type="entry name" value="Aminotransferase_I/II_large"/>
</dbReference>
<dbReference type="GO" id="GO:0030170">
    <property type="term" value="F:pyridoxal phosphate binding"/>
    <property type="evidence" value="ECO:0007669"/>
    <property type="project" value="InterPro"/>
</dbReference>
<dbReference type="Pfam" id="PF00155">
    <property type="entry name" value="Aminotran_1_2"/>
    <property type="match status" value="1"/>
</dbReference>
<evidence type="ECO:0000313" key="9">
    <source>
        <dbReference type="Proteomes" id="UP000318141"/>
    </source>
</evidence>
<name>A0A562B1T0_9BURK</name>
<comment type="similarity">
    <text evidence="2 6">Belongs to the class-I pyridoxal-phosphate-dependent aminotransferase family.</text>
</comment>
<sequence>MTLIAARLNRIKPSPSSMAGQRARELRASGRDIIGLTSGEPDFDTPPNVCDAATRAMSASKTKYTDVGGTPELKAAIADKFRRDNGLDYAASEIIVGTGGKQIIFNALMCTVDVGDEVIVPTPYWVSYPDIVLLADGKPVFVDCPPENGFKLRPADLERAITPRTRWLVLNAPNNPSGAAYSRAELKALADVLLRHPHVWVMTDDIYEHILYDGREFCTIAQVEPALKARTLTINGVSKAYAMTGWRIGYGGAPAELVKAMVKLQSQSTSNPSSISQAAALEALSGPQDYIAERTRIFQARRDMVVAELNRIPGIRCHSPEGAFYVYPSCAGAIGKTTPDGKRIETDADFVLYLLEAQNLAVLQGGAYGVSPFFRISFATSDAQLKEGLRRLRLACEALR</sequence>
<dbReference type="InterPro" id="IPR004838">
    <property type="entry name" value="NHTrfase_class1_PyrdxlP-BS"/>
</dbReference>
<comment type="caution">
    <text evidence="8">The sequence shown here is derived from an EMBL/GenBank/DDBJ whole genome shotgun (WGS) entry which is preliminary data.</text>
</comment>
<dbReference type="OrthoDB" id="9803354at2"/>
<evidence type="ECO:0000256" key="6">
    <source>
        <dbReference type="RuleBase" id="RU000481"/>
    </source>
</evidence>
<dbReference type="SUPFAM" id="SSF53383">
    <property type="entry name" value="PLP-dependent transferases"/>
    <property type="match status" value="1"/>
</dbReference>
<keyword evidence="3 6" id="KW-0032">Aminotransferase</keyword>
<proteinExistence type="inferred from homology"/>
<dbReference type="EMBL" id="VLJN01000066">
    <property type="protein sequence ID" value="TWG79009.1"/>
    <property type="molecule type" value="Genomic_DNA"/>
</dbReference>
<dbReference type="Proteomes" id="UP000318141">
    <property type="component" value="Unassembled WGS sequence"/>
</dbReference>
<reference evidence="8 9" key="1">
    <citation type="submission" date="2019-07" db="EMBL/GenBank/DDBJ databases">
        <title>Genome sequencing of lignin-degrading bacterial isolates.</title>
        <authorList>
            <person name="Gladden J."/>
        </authorList>
    </citation>
    <scope>NUCLEOTIDE SEQUENCE [LARGE SCALE GENOMIC DNA]</scope>
    <source>
        <strain evidence="8 9">J11</strain>
    </source>
</reference>
<dbReference type="Gene3D" id="3.40.640.10">
    <property type="entry name" value="Type I PLP-dependent aspartate aminotransferase-like (Major domain)"/>
    <property type="match status" value="1"/>
</dbReference>
<dbReference type="GO" id="GO:0006520">
    <property type="term" value="P:amino acid metabolic process"/>
    <property type="evidence" value="ECO:0007669"/>
    <property type="project" value="InterPro"/>
</dbReference>
<dbReference type="InterPro" id="IPR015424">
    <property type="entry name" value="PyrdxlP-dep_Trfase"/>
</dbReference>
<dbReference type="InterPro" id="IPR050596">
    <property type="entry name" value="AspAT/PAT-like"/>
</dbReference>
<dbReference type="AlphaFoldDB" id="A0A562B1T0"/>
<dbReference type="PANTHER" id="PTHR46383">
    <property type="entry name" value="ASPARTATE AMINOTRANSFERASE"/>
    <property type="match status" value="1"/>
</dbReference>
<protein>
    <recommendedName>
        <fullName evidence="6">Aminotransferase</fullName>
        <ecNumber evidence="6">2.6.1.-</ecNumber>
    </recommendedName>
</protein>
<evidence type="ECO:0000313" key="8">
    <source>
        <dbReference type="EMBL" id="TWG79009.1"/>
    </source>
</evidence>
<dbReference type="InterPro" id="IPR015421">
    <property type="entry name" value="PyrdxlP-dep_Trfase_major"/>
</dbReference>
<evidence type="ECO:0000256" key="3">
    <source>
        <dbReference type="ARBA" id="ARBA00022576"/>
    </source>
</evidence>
<keyword evidence="9" id="KW-1185">Reference proteome</keyword>
<evidence type="ECO:0000256" key="2">
    <source>
        <dbReference type="ARBA" id="ARBA00007441"/>
    </source>
</evidence>
<dbReference type="CDD" id="cd00609">
    <property type="entry name" value="AAT_like"/>
    <property type="match status" value="1"/>
</dbReference>
<dbReference type="PANTHER" id="PTHR46383:SF1">
    <property type="entry name" value="ASPARTATE AMINOTRANSFERASE"/>
    <property type="match status" value="1"/>
</dbReference>
<gene>
    <name evidence="8" type="ORF">L602_000800000780</name>
</gene>
<keyword evidence="4 6" id="KW-0808">Transferase</keyword>
<dbReference type="GO" id="GO:0008483">
    <property type="term" value="F:transaminase activity"/>
    <property type="evidence" value="ECO:0007669"/>
    <property type="project" value="UniProtKB-KW"/>
</dbReference>
<evidence type="ECO:0000259" key="7">
    <source>
        <dbReference type="Pfam" id="PF00155"/>
    </source>
</evidence>